<reference evidence="1 2" key="1">
    <citation type="submission" date="2019-11" db="EMBL/GenBank/DDBJ databases">
        <authorList>
            <person name="Lang L."/>
        </authorList>
    </citation>
    <scope>NUCLEOTIDE SEQUENCE [LARGE SCALE GENOMIC DNA]</scope>
    <source>
        <strain evidence="1 2">YIM 132242</strain>
    </source>
</reference>
<dbReference type="InterPro" id="IPR010845">
    <property type="entry name" value="FlaF"/>
</dbReference>
<keyword evidence="1" id="KW-0969">Cilium</keyword>
<comment type="caution">
    <text evidence="1">The sequence shown here is derived from an EMBL/GenBank/DDBJ whole genome shotgun (WGS) entry which is preliminary data.</text>
</comment>
<organism evidence="1 2">
    <name type="scientific">Paracoccus lichenicola</name>
    <dbReference type="NCBI Taxonomy" id="2665644"/>
    <lineage>
        <taxon>Bacteria</taxon>
        <taxon>Pseudomonadati</taxon>
        <taxon>Pseudomonadota</taxon>
        <taxon>Alphaproteobacteria</taxon>
        <taxon>Rhodobacterales</taxon>
        <taxon>Paracoccaceae</taxon>
        <taxon>Paracoccus</taxon>
    </lineage>
</organism>
<gene>
    <name evidence="1" type="primary">flaF</name>
    <name evidence="1" type="ORF">GIY56_08375</name>
</gene>
<dbReference type="GO" id="GO:0044781">
    <property type="term" value="P:bacterial-type flagellum organization"/>
    <property type="evidence" value="ECO:0007669"/>
    <property type="project" value="InterPro"/>
</dbReference>
<dbReference type="EMBL" id="WMBT01000003">
    <property type="protein sequence ID" value="MTE00300.1"/>
    <property type="molecule type" value="Genomic_DNA"/>
</dbReference>
<dbReference type="Pfam" id="PF07309">
    <property type="entry name" value="FlaF"/>
    <property type="match status" value="1"/>
</dbReference>
<keyword evidence="1" id="KW-0282">Flagellum</keyword>
<name>A0A6L6HPS4_9RHOB</name>
<sequence length="122" mass="12902">MLNAVPSFAGHGYGSSILRTPRDAEYEVFSRVTRMLRQAAEGDHGPDVIAAVHKNNQLWTILAADLASPGNGLPDPVRAGLLSLAGFALRHGHQALSGKVGIAPLIDINMAVMRGLRQEAPA</sequence>
<dbReference type="Proteomes" id="UP000481417">
    <property type="component" value="Unassembled WGS sequence"/>
</dbReference>
<accession>A0A6L6HPS4</accession>
<evidence type="ECO:0000313" key="1">
    <source>
        <dbReference type="EMBL" id="MTE00300.1"/>
    </source>
</evidence>
<dbReference type="AlphaFoldDB" id="A0A6L6HPS4"/>
<keyword evidence="2" id="KW-1185">Reference proteome</keyword>
<proteinExistence type="predicted"/>
<dbReference type="NCBIfam" id="NF009435">
    <property type="entry name" value="PRK12794.1"/>
    <property type="match status" value="1"/>
</dbReference>
<protein>
    <submittedName>
        <fullName evidence="1">Flagellar biosynthesis regulator FlaF</fullName>
    </submittedName>
</protein>
<keyword evidence="1" id="KW-0966">Cell projection</keyword>
<evidence type="ECO:0000313" key="2">
    <source>
        <dbReference type="Proteomes" id="UP000481417"/>
    </source>
</evidence>